<dbReference type="Gene3D" id="2.60.200.20">
    <property type="match status" value="1"/>
</dbReference>
<dbReference type="PROSITE" id="PS50006">
    <property type="entry name" value="FHA_DOMAIN"/>
    <property type="match status" value="1"/>
</dbReference>
<dbReference type="InterPro" id="IPR008984">
    <property type="entry name" value="SMAD_FHA_dom_sf"/>
</dbReference>
<sequence length="556" mass="60999">MIVVLGTIPNERIVALNEGEEVLIRRASTRDNSRAARITNLNFRNTHLSKSHAVLKYENASFFLKDEGSTFGTVVNNNFLLEGAWVKLVTGDTVGFIVTKPLAAIAEVTLRHADQATVPMSEFKPASLGLEFLIVISHNIIKFVPIEVLEVKEASDETLLEDFTKDVTEVSDEEIDGDKITAESLNGSLKQESSSEDTVVEEEALECLYNLGCCPGQAGVIQRYDPPTKSSDSLLTRLFEFFMERFSPKVDKESESRVEDKEYDANEDDVELILDEHSSDAVEPEEKSSGDVVEPEEEASGDVVEPEEEVSDDVVECRCTQTLEEDESNEEDELTARAVEICEFSEEEDSDLDLLLHGINARVSESEVGSESNESGSELDVESENLTGSGSDSESESESESSSLLDYNSISEVSSISSDASLISDILQLEAGSDNSESESSDGIEVTPVQVGKTVFLVANGEDLVDSLASEPDCWGRWNQQCKGRKRTFDETKEDDEDDDYEVDDAEVSPPPEKKAKKVSSTLKTFAKEVGKGLFYVIATITALGIYGGKLNDQNK</sequence>
<feature type="region of interest" description="Disordered" evidence="1">
    <location>
        <begin position="276"/>
        <end position="335"/>
    </location>
</feature>
<feature type="region of interest" description="Disordered" evidence="1">
    <location>
        <begin position="484"/>
        <end position="518"/>
    </location>
</feature>
<dbReference type="GeneID" id="30986049"/>
<dbReference type="SUPFAM" id="SSF49879">
    <property type="entry name" value="SMAD/FHA domain"/>
    <property type="match status" value="1"/>
</dbReference>
<proteinExistence type="predicted"/>
<dbReference type="STRING" id="984487.A0A1E4SBS8"/>
<feature type="compositionally biased region" description="Low complexity" evidence="1">
    <location>
        <begin position="366"/>
        <end position="376"/>
    </location>
</feature>
<dbReference type="InterPro" id="IPR000253">
    <property type="entry name" value="FHA_dom"/>
</dbReference>
<dbReference type="RefSeq" id="XP_020062081.1">
    <property type="nucleotide sequence ID" value="XM_020211913.1"/>
</dbReference>
<dbReference type="Proteomes" id="UP000094285">
    <property type="component" value="Unassembled WGS sequence"/>
</dbReference>
<reference evidence="4" key="1">
    <citation type="submission" date="2016-05" db="EMBL/GenBank/DDBJ databases">
        <title>Comparative genomics of biotechnologically important yeasts.</title>
        <authorList>
            <consortium name="DOE Joint Genome Institute"/>
            <person name="Riley R."/>
            <person name="Haridas S."/>
            <person name="Wolfe K.H."/>
            <person name="Lopes M.R."/>
            <person name="Hittinger C.T."/>
            <person name="Goker M."/>
            <person name="Salamov A."/>
            <person name="Wisecaver J."/>
            <person name="Long T.M."/>
            <person name="Aerts A.L."/>
            <person name="Barry K."/>
            <person name="Choi C."/>
            <person name="Clum A."/>
            <person name="Coughlan A.Y."/>
            <person name="Deshpande S."/>
            <person name="Douglass A.P."/>
            <person name="Hanson S.J."/>
            <person name="Klenk H.-P."/>
            <person name="Labutti K."/>
            <person name="Lapidus A."/>
            <person name="Lindquist E."/>
            <person name="Lipzen A."/>
            <person name="Meier-Kolthoff J.P."/>
            <person name="Ohm R.A."/>
            <person name="Otillar R.P."/>
            <person name="Pangilinan J."/>
            <person name="Peng Y."/>
            <person name="Rokas A."/>
            <person name="Rosa C.A."/>
            <person name="Scheuner C."/>
            <person name="Sibirny A.A."/>
            <person name="Slot J.C."/>
            <person name="Stielow J.B."/>
            <person name="Sun H."/>
            <person name="Kurtzman C.P."/>
            <person name="Blackwell M."/>
            <person name="Grigoriev I.V."/>
            <person name="Jeffries T.W."/>
        </authorList>
    </citation>
    <scope>NUCLEOTIDE SEQUENCE [LARGE SCALE GENOMIC DNA]</scope>
    <source>
        <strain evidence="4">NRRL Y-17324</strain>
    </source>
</reference>
<evidence type="ECO:0000313" key="3">
    <source>
        <dbReference type="EMBL" id="ODV76959.1"/>
    </source>
</evidence>
<protein>
    <recommendedName>
        <fullName evidence="2">FHA domain-containing protein</fullName>
    </recommendedName>
</protein>
<feature type="domain" description="FHA" evidence="2">
    <location>
        <begin position="22"/>
        <end position="80"/>
    </location>
</feature>
<name>A0A1E4SBS8_9ASCO</name>
<dbReference type="Pfam" id="PF00498">
    <property type="entry name" value="FHA"/>
    <property type="match status" value="1"/>
</dbReference>
<feature type="compositionally biased region" description="Acidic residues" evidence="1">
    <location>
        <begin position="323"/>
        <end position="333"/>
    </location>
</feature>
<evidence type="ECO:0000313" key="4">
    <source>
        <dbReference type="Proteomes" id="UP000094285"/>
    </source>
</evidence>
<organism evidence="3 4">
    <name type="scientific">Suhomyces tanzawaensis NRRL Y-17324</name>
    <dbReference type="NCBI Taxonomy" id="984487"/>
    <lineage>
        <taxon>Eukaryota</taxon>
        <taxon>Fungi</taxon>
        <taxon>Dikarya</taxon>
        <taxon>Ascomycota</taxon>
        <taxon>Saccharomycotina</taxon>
        <taxon>Pichiomycetes</taxon>
        <taxon>Debaryomycetaceae</taxon>
        <taxon>Suhomyces</taxon>
    </lineage>
</organism>
<feature type="compositionally biased region" description="Acidic residues" evidence="1">
    <location>
        <begin position="492"/>
        <end position="507"/>
    </location>
</feature>
<accession>A0A1E4SBS8</accession>
<dbReference type="AlphaFoldDB" id="A0A1E4SBS8"/>
<dbReference type="OrthoDB" id="4096268at2759"/>
<gene>
    <name evidence="3" type="ORF">CANTADRAFT_92112</name>
</gene>
<evidence type="ECO:0000256" key="1">
    <source>
        <dbReference type="SAM" id="MobiDB-lite"/>
    </source>
</evidence>
<evidence type="ECO:0000259" key="2">
    <source>
        <dbReference type="PROSITE" id="PS50006"/>
    </source>
</evidence>
<feature type="compositionally biased region" description="Acidic residues" evidence="1">
    <location>
        <begin position="293"/>
        <end position="314"/>
    </location>
</feature>
<dbReference type="EMBL" id="KV453916">
    <property type="protein sequence ID" value="ODV76959.1"/>
    <property type="molecule type" value="Genomic_DNA"/>
</dbReference>
<feature type="compositionally biased region" description="Basic and acidic residues" evidence="1">
    <location>
        <begin position="276"/>
        <end position="289"/>
    </location>
</feature>
<feature type="region of interest" description="Disordered" evidence="1">
    <location>
        <begin position="363"/>
        <end position="405"/>
    </location>
</feature>
<keyword evidence="4" id="KW-1185">Reference proteome</keyword>